<dbReference type="Gene3D" id="1.20.5.3310">
    <property type="match status" value="1"/>
</dbReference>
<sequence>MFRMGSGELLVVVFVAMLFLGPEQIKSLVKRWAETMKAVKHTMQQITDETSQTNE</sequence>
<dbReference type="InterPro" id="IPR003369">
    <property type="entry name" value="TatA/B/E"/>
</dbReference>
<comment type="subcellular location">
    <subcellularLocation>
        <location evidence="1">Membrane</location>
        <topology evidence="1">Single-pass membrane protein</topology>
    </subcellularLocation>
</comment>
<evidence type="ECO:0000256" key="2">
    <source>
        <dbReference type="ARBA" id="ARBA00022448"/>
    </source>
</evidence>
<gene>
    <name evidence="8" type="ORF">MKS91_02250</name>
</gene>
<dbReference type="RefSeq" id="WP_258569217.1">
    <property type="nucleotide sequence ID" value="NZ_JAKUDN010000002.1"/>
</dbReference>
<evidence type="ECO:0000256" key="4">
    <source>
        <dbReference type="ARBA" id="ARBA00022927"/>
    </source>
</evidence>
<evidence type="ECO:0000256" key="7">
    <source>
        <dbReference type="ARBA" id="ARBA00023136"/>
    </source>
</evidence>
<keyword evidence="7" id="KW-0472">Membrane</keyword>
<keyword evidence="3" id="KW-0812">Transmembrane</keyword>
<dbReference type="Pfam" id="PF02416">
    <property type="entry name" value="TatA_B_E"/>
    <property type="match status" value="1"/>
</dbReference>
<evidence type="ECO:0000256" key="5">
    <source>
        <dbReference type="ARBA" id="ARBA00022989"/>
    </source>
</evidence>
<evidence type="ECO:0000313" key="9">
    <source>
        <dbReference type="Proteomes" id="UP001320768"/>
    </source>
</evidence>
<evidence type="ECO:0000256" key="3">
    <source>
        <dbReference type="ARBA" id="ARBA00022692"/>
    </source>
</evidence>
<keyword evidence="5" id="KW-1133">Transmembrane helix</keyword>
<keyword evidence="9" id="KW-1185">Reference proteome</keyword>
<accession>A0ABT1L4L8</accession>
<proteinExistence type="predicted"/>
<dbReference type="PRINTS" id="PR01506">
    <property type="entry name" value="TATBPROTEIN"/>
</dbReference>
<keyword evidence="2" id="KW-0813">Transport</keyword>
<dbReference type="Proteomes" id="UP001320768">
    <property type="component" value="Unassembled WGS sequence"/>
</dbReference>
<dbReference type="EMBL" id="JAKUDN010000002">
    <property type="protein sequence ID" value="MCP8352107.1"/>
    <property type="molecule type" value="Genomic_DNA"/>
</dbReference>
<keyword evidence="6" id="KW-0811">Translocation</keyword>
<protein>
    <submittedName>
        <fullName evidence="8">Twin-arginine translocase TatA/TatE family subunit</fullName>
    </submittedName>
</protein>
<organism evidence="8 9">
    <name type="scientific">Candidatus Synchoanobacter obligatus</name>
    <dbReference type="NCBI Taxonomy" id="2919597"/>
    <lineage>
        <taxon>Bacteria</taxon>
        <taxon>Pseudomonadati</taxon>
        <taxon>Pseudomonadota</taxon>
        <taxon>Gammaproteobacteria</taxon>
        <taxon>Candidatus Comchoanobacterales</taxon>
        <taxon>Candidatus Comchoanobacteraceae</taxon>
        <taxon>Candidatus Synchoanobacter</taxon>
    </lineage>
</organism>
<evidence type="ECO:0000256" key="6">
    <source>
        <dbReference type="ARBA" id="ARBA00023010"/>
    </source>
</evidence>
<name>A0ABT1L4L8_9GAMM</name>
<keyword evidence="4" id="KW-0653">Protein transport</keyword>
<evidence type="ECO:0000256" key="1">
    <source>
        <dbReference type="ARBA" id="ARBA00004167"/>
    </source>
</evidence>
<evidence type="ECO:0000313" key="8">
    <source>
        <dbReference type="EMBL" id="MCP8352107.1"/>
    </source>
</evidence>
<reference evidence="8 9" key="1">
    <citation type="journal article" date="2022" name="Nat. Microbiol.">
        <title>The microbiome of a bacterivorous marine choanoflagellate contains a resource-demanding obligate bacterial associate.</title>
        <authorList>
            <person name="Needham D.M."/>
            <person name="Poirier C."/>
            <person name="Bachy C."/>
            <person name="George E.E."/>
            <person name="Wilken S."/>
            <person name="Yung C.C.M."/>
            <person name="Limardo A.J."/>
            <person name="Morando M."/>
            <person name="Sudek L."/>
            <person name="Malmstrom R.R."/>
            <person name="Keeling P.J."/>
            <person name="Santoro A.E."/>
            <person name="Worden A.Z."/>
        </authorList>
    </citation>
    <scope>NUCLEOTIDE SEQUENCE [LARGE SCALE GENOMIC DNA]</scope>
    <source>
        <strain evidence="8 9">Comchoano-2</strain>
    </source>
</reference>
<comment type="caution">
    <text evidence="8">The sequence shown here is derived from an EMBL/GenBank/DDBJ whole genome shotgun (WGS) entry which is preliminary data.</text>
</comment>